<dbReference type="PANTHER" id="PTHR32285:SF235">
    <property type="entry name" value="PROTEIN TRICHOME BIREFRINGENCE-LIKE 16"/>
    <property type="match status" value="1"/>
</dbReference>
<reference evidence="2 3" key="1">
    <citation type="journal article" date="2021" name="Nat. Plants">
        <title>The Taxus genome provides insights into paclitaxel biosynthesis.</title>
        <authorList>
            <person name="Xiong X."/>
            <person name="Gou J."/>
            <person name="Liao Q."/>
            <person name="Li Y."/>
            <person name="Zhou Q."/>
            <person name="Bi G."/>
            <person name="Li C."/>
            <person name="Du R."/>
            <person name="Wang X."/>
            <person name="Sun T."/>
            <person name="Guo L."/>
            <person name="Liang H."/>
            <person name="Lu P."/>
            <person name="Wu Y."/>
            <person name="Zhang Z."/>
            <person name="Ro D.K."/>
            <person name="Shang Y."/>
            <person name="Huang S."/>
            <person name="Yan J."/>
        </authorList>
    </citation>
    <scope>NUCLEOTIDE SEQUENCE [LARGE SCALE GENOMIC DNA]</scope>
    <source>
        <strain evidence="2">Ta-2019</strain>
    </source>
</reference>
<comment type="caution">
    <text evidence="2">The sequence shown here is derived from an EMBL/GenBank/DDBJ whole genome shotgun (WGS) entry which is preliminary data.</text>
</comment>
<organism evidence="2 3">
    <name type="scientific">Taxus chinensis</name>
    <name type="common">Chinese yew</name>
    <name type="synonym">Taxus wallichiana var. chinensis</name>
    <dbReference type="NCBI Taxonomy" id="29808"/>
    <lineage>
        <taxon>Eukaryota</taxon>
        <taxon>Viridiplantae</taxon>
        <taxon>Streptophyta</taxon>
        <taxon>Embryophyta</taxon>
        <taxon>Tracheophyta</taxon>
        <taxon>Spermatophyta</taxon>
        <taxon>Pinopsida</taxon>
        <taxon>Pinidae</taxon>
        <taxon>Conifers II</taxon>
        <taxon>Cupressales</taxon>
        <taxon>Taxaceae</taxon>
        <taxon>Taxus</taxon>
    </lineage>
</organism>
<dbReference type="EMBL" id="JAHRHJ020000001">
    <property type="protein sequence ID" value="KAH9330484.1"/>
    <property type="molecule type" value="Genomic_DNA"/>
</dbReference>
<accession>A0AA38LNT0</accession>
<dbReference type="Proteomes" id="UP000824469">
    <property type="component" value="Unassembled WGS sequence"/>
</dbReference>
<name>A0AA38LNT0_TAXCH</name>
<evidence type="ECO:0000313" key="2">
    <source>
        <dbReference type="EMBL" id="KAH9330484.1"/>
    </source>
</evidence>
<dbReference type="GO" id="GO:0016413">
    <property type="term" value="F:O-acetyltransferase activity"/>
    <property type="evidence" value="ECO:0007669"/>
    <property type="project" value="InterPro"/>
</dbReference>
<evidence type="ECO:0000313" key="3">
    <source>
        <dbReference type="Proteomes" id="UP000824469"/>
    </source>
</evidence>
<feature type="non-terminal residue" evidence="2">
    <location>
        <position position="1"/>
    </location>
</feature>
<dbReference type="GO" id="GO:0005794">
    <property type="term" value="C:Golgi apparatus"/>
    <property type="evidence" value="ECO:0007669"/>
    <property type="project" value="TreeGrafter"/>
</dbReference>
<dbReference type="AlphaFoldDB" id="A0AA38LNT0"/>
<feature type="domain" description="Trichome birefringence-like N-terminal" evidence="1">
    <location>
        <begin position="1"/>
        <end position="53"/>
    </location>
</feature>
<gene>
    <name evidence="2" type="ORF">KI387_002592</name>
</gene>
<dbReference type="PANTHER" id="PTHR32285">
    <property type="entry name" value="PROTEIN TRICHOME BIREFRINGENCE-LIKE 9-RELATED"/>
    <property type="match status" value="1"/>
</dbReference>
<dbReference type="InterPro" id="IPR025846">
    <property type="entry name" value="TBL_N"/>
</dbReference>
<sequence length="64" mass="7849">CDYTEGKWVKDSHRPLYSGKMCKHWLSEMWACMLTQWSDFSYENYCWQPDNCDMPKFEGHEFLK</sequence>
<dbReference type="Pfam" id="PF14416">
    <property type="entry name" value="PMR5N"/>
    <property type="match status" value="1"/>
</dbReference>
<proteinExistence type="predicted"/>
<protein>
    <recommendedName>
        <fullName evidence="1">Trichome birefringence-like N-terminal domain-containing protein</fullName>
    </recommendedName>
</protein>
<keyword evidence="3" id="KW-1185">Reference proteome</keyword>
<feature type="non-terminal residue" evidence="2">
    <location>
        <position position="64"/>
    </location>
</feature>
<evidence type="ECO:0000259" key="1">
    <source>
        <dbReference type="Pfam" id="PF14416"/>
    </source>
</evidence>
<dbReference type="InterPro" id="IPR029962">
    <property type="entry name" value="TBL"/>
</dbReference>